<proteinExistence type="predicted"/>
<dbReference type="GO" id="GO:0016887">
    <property type="term" value="F:ATP hydrolysis activity"/>
    <property type="evidence" value="ECO:0007669"/>
    <property type="project" value="InterPro"/>
</dbReference>
<dbReference type="AlphaFoldDB" id="E3RUE1"/>
<evidence type="ECO:0000313" key="5">
    <source>
        <dbReference type="Proteomes" id="UP000001067"/>
    </source>
</evidence>
<dbReference type="STRING" id="861557.E3RUE1"/>
<dbReference type="PANTHER" id="PTHR11638">
    <property type="entry name" value="ATP-DEPENDENT CLP PROTEASE"/>
    <property type="match status" value="1"/>
</dbReference>
<dbReference type="KEGG" id="pte:PTT_12696"/>
<evidence type="ECO:0000256" key="1">
    <source>
        <dbReference type="ARBA" id="ARBA00022741"/>
    </source>
</evidence>
<gene>
    <name evidence="4" type="ORF">PTT_12696</name>
</gene>
<dbReference type="HOGENOM" id="CLU_021319_0_0_1"/>
<accession>E3RUE1</accession>
<dbReference type="SUPFAM" id="SSF52540">
    <property type="entry name" value="P-loop containing nucleoside triphosphate hydrolases"/>
    <property type="match status" value="1"/>
</dbReference>
<dbReference type="GO" id="GO:0034605">
    <property type="term" value="P:cellular response to heat"/>
    <property type="evidence" value="ECO:0007669"/>
    <property type="project" value="TreeGrafter"/>
</dbReference>
<keyword evidence="1" id="KW-0547">Nucleotide-binding</keyword>
<organism evidence="5">
    <name type="scientific">Pyrenophora teres f. teres (strain 0-1)</name>
    <name type="common">Barley net blotch fungus</name>
    <name type="synonym">Drechslera teres f. teres</name>
    <dbReference type="NCBI Taxonomy" id="861557"/>
    <lineage>
        <taxon>Eukaryota</taxon>
        <taxon>Fungi</taxon>
        <taxon>Dikarya</taxon>
        <taxon>Ascomycota</taxon>
        <taxon>Pezizomycotina</taxon>
        <taxon>Dothideomycetes</taxon>
        <taxon>Pleosporomycetidae</taxon>
        <taxon>Pleosporales</taxon>
        <taxon>Pleosporineae</taxon>
        <taxon>Pleosporaceae</taxon>
        <taxon>Pyrenophora</taxon>
    </lineage>
</organism>
<dbReference type="Gene3D" id="3.40.50.300">
    <property type="entry name" value="P-loop containing nucleotide triphosphate hydrolases"/>
    <property type="match status" value="1"/>
</dbReference>
<name>E3RUE1_PYRTT</name>
<dbReference type="eggNOG" id="KOG1051">
    <property type="taxonomic scope" value="Eukaryota"/>
</dbReference>
<dbReference type="OrthoDB" id="47330at2759"/>
<dbReference type="InterPro" id="IPR050130">
    <property type="entry name" value="ClpA_ClpB"/>
</dbReference>
<sequence>MAPSYSHPKMFPFNLVLKDVYYIPKLIRTRPDVSIDDELLEATSSHMFYVVSLCTAVSHGCSVEAVRSYVEHYREEESDFKEMMHLATPVLYFAMGRNSPEMTSLLLKFGMSPHGPDDEAHFIPPLVFAAVHGYLQSLDMTEVIKILLATGADPRTVPEDMWENYLDMPQEAWPPTRGKKPAEIKWCDDLTRSYLARGLNLSQRYFLHRASLCEPLTEREVQLHELLEVTDLGKLPYRIIGQLPVLKTLQEIVFNQMSSNADGSDPLVMVFAGAPGHGKTELAQQLGDLLRLKHVTVACSQMETDTELLGSKQGYARSKEGSKLNNHLSHNNGLCSVVFLDEFNKTSKGVCESLLTLLSEALRAYVDRRMNRDIDCSKTIWILACNLGDEAIASFHESKLAHKQEKDKLIADLEPLIRELRDAFKDAFESRIDKVVPFFLFSPGEQALMAHKFLLEKAARFRKDIDLRKEVIRYMGHCIISFKDDSKLCSYLAESGYYRSLGARGLEREVRKVERKARRRYNCIRGLVTEDMNKGPFEKLEVRLMLRGDGGQDIGVIRKQEG</sequence>
<dbReference type="Pfam" id="PF07724">
    <property type="entry name" value="AAA_2"/>
    <property type="match status" value="1"/>
</dbReference>
<feature type="domain" description="ATPase AAA-type core" evidence="3">
    <location>
        <begin position="269"/>
        <end position="434"/>
    </location>
</feature>
<protein>
    <recommendedName>
        <fullName evidence="3">ATPase AAA-type core domain-containing protein</fullName>
    </recommendedName>
</protein>
<dbReference type="PANTHER" id="PTHR11638:SF18">
    <property type="entry name" value="HEAT SHOCK PROTEIN 104"/>
    <property type="match status" value="1"/>
</dbReference>
<dbReference type="InterPro" id="IPR003959">
    <property type="entry name" value="ATPase_AAA_core"/>
</dbReference>
<dbReference type="EMBL" id="GL535117">
    <property type="protein sequence ID" value="EFQ90657.1"/>
    <property type="molecule type" value="Genomic_DNA"/>
</dbReference>
<dbReference type="Proteomes" id="UP000001067">
    <property type="component" value="Unassembled WGS sequence"/>
</dbReference>
<dbReference type="Gene3D" id="1.25.40.20">
    <property type="entry name" value="Ankyrin repeat-containing domain"/>
    <property type="match status" value="1"/>
</dbReference>
<evidence type="ECO:0000256" key="2">
    <source>
        <dbReference type="ARBA" id="ARBA00022840"/>
    </source>
</evidence>
<dbReference type="SUPFAM" id="SSF48403">
    <property type="entry name" value="Ankyrin repeat"/>
    <property type="match status" value="1"/>
</dbReference>
<dbReference type="InterPro" id="IPR027417">
    <property type="entry name" value="P-loop_NTPase"/>
</dbReference>
<evidence type="ECO:0000259" key="3">
    <source>
        <dbReference type="Pfam" id="PF07724"/>
    </source>
</evidence>
<dbReference type="GO" id="GO:0005524">
    <property type="term" value="F:ATP binding"/>
    <property type="evidence" value="ECO:0007669"/>
    <property type="project" value="UniProtKB-KW"/>
</dbReference>
<reference evidence="4 5" key="1">
    <citation type="journal article" date="2010" name="Genome Biol.">
        <title>A first genome assembly of the barley fungal pathogen Pyrenophora teres f. teres.</title>
        <authorList>
            <person name="Ellwood S.R."/>
            <person name="Liu Z."/>
            <person name="Syme R.A."/>
            <person name="Lai Z."/>
            <person name="Hane J.K."/>
            <person name="Keiper F."/>
            <person name="Moffat C.S."/>
            <person name="Oliver R.P."/>
            <person name="Friesen T.L."/>
        </authorList>
    </citation>
    <scope>NUCLEOTIDE SEQUENCE [LARGE SCALE GENOMIC DNA]</scope>
    <source>
        <strain evidence="4 5">0-1</strain>
    </source>
</reference>
<keyword evidence="5" id="KW-1185">Reference proteome</keyword>
<dbReference type="InterPro" id="IPR036770">
    <property type="entry name" value="Ankyrin_rpt-contain_sf"/>
</dbReference>
<dbReference type="GO" id="GO:0005737">
    <property type="term" value="C:cytoplasm"/>
    <property type="evidence" value="ECO:0007669"/>
    <property type="project" value="TreeGrafter"/>
</dbReference>
<evidence type="ECO:0000313" key="4">
    <source>
        <dbReference type="EMBL" id="EFQ90657.1"/>
    </source>
</evidence>
<keyword evidence="2" id="KW-0067">ATP-binding</keyword>